<feature type="domain" description="Non-reducing end beta-L-arabinofuranosidase-like GH127 middle" evidence="2">
    <location>
        <begin position="436"/>
        <end position="527"/>
    </location>
</feature>
<dbReference type="SUPFAM" id="SSF48208">
    <property type="entry name" value="Six-hairpin glycosidases"/>
    <property type="match status" value="1"/>
</dbReference>
<comment type="caution">
    <text evidence="4">The sequence shown here is derived from an EMBL/GenBank/DDBJ whole genome shotgun (WGS) entry which is preliminary data.</text>
</comment>
<accession>A0ABR7IAF7</accession>
<dbReference type="Proteomes" id="UP000621540">
    <property type="component" value="Unassembled WGS sequence"/>
</dbReference>
<dbReference type="EMBL" id="JACOQH010000004">
    <property type="protein sequence ID" value="MBC5753933.1"/>
    <property type="molecule type" value="Genomic_DNA"/>
</dbReference>
<dbReference type="Pfam" id="PF20737">
    <property type="entry name" value="Glyco_hydro127C"/>
    <property type="match status" value="1"/>
</dbReference>
<dbReference type="Pfam" id="PF20736">
    <property type="entry name" value="Glyco_hydro127M"/>
    <property type="match status" value="1"/>
</dbReference>
<evidence type="ECO:0000259" key="2">
    <source>
        <dbReference type="Pfam" id="PF20736"/>
    </source>
</evidence>
<keyword evidence="5" id="KW-1185">Reference proteome</keyword>
<keyword evidence="4" id="KW-0378">Hydrolase</keyword>
<dbReference type="InterPro" id="IPR012878">
    <property type="entry name" value="Beta-AFase-like_GH127_cat"/>
</dbReference>
<reference evidence="4 5" key="1">
    <citation type="submission" date="2020-08" db="EMBL/GenBank/DDBJ databases">
        <title>Genome public.</title>
        <authorList>
            <person name="Liu C."/>
            <person name="Sun Q."/>
        </authorList>
    </citation>
    <scope>NUCLEOTIDE SEQUENCE [LARGE SCALE GENOMIC DNA]</scope>
    <source>
        <strain evidence="4 5">BX0805</strain>
    </source>
</reference>
<feature type="domain" description="Non-reducing end beta-L-arabinofuranosidase-like GH127 catalytic" evidence="1">
    <location>
        <begin position="13"/>
        <end position="426"/>
    </location>
</feature>
<protein>
    <submittedName>
        <fullName evidence="4">Glycoside hydrolase family 127 protein</fullName>
    </submittedName>
</protein>
<dbReference type="InterPro" id="IPR049049">
    <property type="entry name" value="Beta-AFase-like_GH127_C"/>
</dbReference>
<evidence type="ECO:0000313" key="4">
    <source>
        <dbReference type="EMBL" id="MBC5753933.1"/>
    </source>
</evidence>
<evidence type="ECO:0000259" key="3">
    <source>
        <dbReference type="Pfam" id="PF20737"/>
    </source>
</evidence>
<dbReference type="PANTHER" id="PTHR43465">
    <property type="entry name" value="DUF1680 DOMAIN PROTEIN (AFU_ORTHOLOGUE AFUA_1G08910)"/>
    <property type="match status" value="1"/>
</dbReference>
<evidence type="ECO:0000259" key="1">
    <source>
        <dbReference type="Pfam" id="PF07944"/>
    </source>
</evidence>
<dbReference type="InterPro" id="IPR008928">
    <property type="entry name" value="6-hairpin_glycosidase_sf"/>
</dbReference>
<evidence type="ECO:0000313" key="5">
    <source>
        <dbReference type="Proteomes" id="UP000621540"/>
    </source>
</evidence>
<dbReference type="Pfam" id="PF07944">
    <property type="entry name" value="Beta-AFase-like_GH127_cat"/>
    <property type="match status" value="1"/>
</dbReference>
<dbReference type="PANTHER" id="PTHR43465:SF2">
    <property type="entry name" value="DUF1680 DOMAIN PROTEIN (AFU_ORTHOLOGUE AFUA_1G08910)"/>
    <property type="match status" value="1"/>
</dbReference>
<proteinExistence type="predicted"/>
<feature type="domain" description="Non-reducing end beta-L-arabinofuranosidase-like GH127 C-terminal" evidence="3">
    <location>
        <begin position="531"/>
        <end position="643"/>
    </location>
</feature>
<dbReference type="GO" id="GO:0016787">
    <property type="term" value="F:hydrolase activity"/>
    <property type="evidence" value="ECO:0007669"/>
    <property type="project" value="UniProtKB-KW"/>
</dbReference>
<dbReference type="InterPro" id="IPR049174">
    <property type="entry name" value="Beta-AFase-like"/>
</dbReference>
<name>A0ABR7IAF7_9FIRM</name>
<dbReference type="Gene3D" id="1.50.10.10">
    <property type="match status" value="1"/>
</dbReference>
<dbReference type="InterPro" id="IPR049046">
    <property type="entry name" value="Beta-AFase-like_GH127_middle"/>
</dbReference>
<sequence>MNQRRRNVLPLNKVKVDDFFWNKYTRLVTDQIIPYQWEALNDCVEDAEPSHCIKNFEIAAGLREGEFEGAVFQDTDLAKWLEAVAYSLAYEPDAELEKRADAMIDLIGKAQQPDGYLDTYFIIKEPDKKFCNLREGHELYTAGHFMEAAVAYYQVTGKEKFLHIMQRVADLICEVFHQEAFQQAVPGHEEVEIGLIRLYQVTGERRYLEMAKDFVDRRGTEPNYLIHESEKESWIDIFKDVNPFFPQYSQCHKPVRMQDTAEGHAVRAVYLYCAMADLAYEYQDEGLLHACEKLYDNIIKKRMYLTGGIGSSGAYERFTTDYDLPNDTNYAESCASIGLALFCRRMLAITGEEKYAETMECALMNTVTAGIALDGKSFFYVNPLEVWPDNCMDHTSMAHVKPVRQKWFGCACCPPNIARTLASLGEYVYATQENDLWVNLFVGGEAEASFGGIPVKAEVETRFPFEGKVKLALTAEKEAKGTIRLRIPSYASEISLSCDGKTVTAEAGSYAKIPFEGTKKEITLSFVMPPHFVYANPKVRADAGKVAVKRGPLVYCMEQADNGENLSNLFVDTTVEPVVTYESGLLGGTDVIRLSGKRMDAEAWSSDALYAEKRVPLKETELTLVPYCYWGNRKTGEMQTWMKFLQ</sequence>
<organism evidence="4 5">
    <name type="scientific">Roseburia yibonii</name>
    <dbReference type="NCBI Taxonomy" id="2763063"/>
    <lineage>
        <taxon>Bacteria</taxon>
        <taxon>Bacillati</taxon>
        <taxon>Bacillota</taxon>
        <taxon>Clostridia</taxon>
        <taxon>Lachnospirales</taxon>
        <taxon>Lachnospiraceae</taxon>
        <taxon>Roseburia</taxon>
    </lineage>
</organism>
<dbReference type="InterPro" id="IPR012341">
    <property type="entry name" value="6hp_glycosidase-like_sf"/>
</dbReference>
<gene>
    <name evidence="4" type="ORF">H8Z76_07810</name>
</gene>
<dbReference type="RefSeq" id="WP_186982150.1">
    <property type="nucleotide sequence ID" value="NZ_JACOQH010000004.1"/>
</dbReference>